<dbReference type="InterPro" id="IPR027038">
    <property type="entry name" value="RanGap"/>
</dbReference>
<protein>
    <recommendedName>
        <fullName evidence="6">Gala protein type 1, 3 or 4</fullName>
    </recommendedName>
</protein>
<evidence type="ECO:0000313" key="4">
    <source>
        <dbReference type="EMBL" id="MCE3532783.1"/>
    </source>
</evidence>
<sequence>MPIKQEILHSLTRNARNLSTLDLSNQQLTVADIKTLLTALVFNTHLVRLNLANNLFGDEGASLLASQLRVSELNVSYNHISDEGIKAFVKNNDLDAINIQGNTFTFITRKRLDQKIAANFQAKISKLAIILSVIAQGRGQIASPLTLLPTELIFSIISYLGTSWCSDSTLNKMATIIFNNINYDSNYQKIFLWNRPTEKPFKVPSFFSIAKTYTPHLIEGPDLEAQKEHKR</sequence>
<keyword evidence="1" id="KW-0343">GTPase activation</keyword>
<dbReference type="PANTHER" id="PTHR24113:SF12">
    <property type="entry name" value="RAN GTPASE-ACTIVATING PROTEIN 1"/>
    <property type="match status" value="1"/>
</dbReference>
<keyword evidence="5" id="KW-1185">Reference proteome</keyword>
<dbReference type="RefSeq" id="WP_182352596.1">
    <property type="nucleotide sequence ID" value="NZ_JAJSPM010000006.1"/>
</dbReference>
<keyword evidence="2" id="KW-0433">Leucine-rich repeat</keyword>
<organism evidence="4 5">
    <name type="scientific">Legionella resiliens</name>
    <dbReference type="NCBI Taxonomy" id="2905958"/>
    <lineage>
        <taxon>Bacteria</taxon>
        <taxon>Pseudomonadati</taxon>
        <taxon>Pseudomonadota</taxon>
        <taxon>Gammaproteobacteria</taxon>
        <taxon>Legionellales</taxon>
        <taxon>Legionellaceae</taxon>
        <taxon>Legionella</taxon>
    </lineage>
</organism>
<dbReference type="SMART" id="SM00368">
    <property type="entry name" value="LRR_RI"/>
    <property type="match status" value="2"/>
</dbReference>
<dbReference type="Proteomes" id="UP001320170">
    <property type="component" value="Unassembled WGS sequence"/>
</dbReference>
<comment type="caution">
    <text evidence="4">The sequence shown here is derived from an EMBL/GenBank/DDBJ whole genome shotgun (WGS) entry which is preliminary data.</text>
</comment>
<name>A0ABS8X6R4_9GAMM</name>
<dbReference type="PANTHER" id="PTHR24113">
    <property type="entry name" value="RAN GTPASE-ACTIVATING PROTEIN 1"/>
    <property type="match status" value="1"/>
</dbReference>
<keyword evidence="3" id="KW-0677">Repeat</keyword>
<proteinExistence type="predicted"/>
<dbReference type="InterPro" id="IPR032675">
    <property type="entry name" value="LRR_dom_sf"/>
</dbReference>
<evidence type="ECO:0000256" key="1">
    <source>
        <dbReference type="ARBA" id="ARBA00022468"/>
    </source>
</evidence>
<dbReference type="Pfam" id="PF13516">
    <property type="entry name" value="LRR_6"/>
    <property type="match status" value="2"/>
</dbReference>
<dbReference type="EMBL" id="JAJTND010000004">
    <property type="protein sequence ID" value="MCE3532783.1"/>
    <property type="molecule type" value="Genomic_DNA"/>
</dbReference>
<evidence type="ECO:0000313" key="5">
    <source>
        <dbReference type="Proteomes" id="UP001320170"/>
    </source>
</evidence>
<evidence type="ECO:0008006" key="6">
    <source>
        <dbReference type="Google" id="ProtNLM"/>
    </source>
</evidence>
<accession>A0ABS8X6R4</accession>
<dbReference type="Gene3D" id="3.80.10.10">
    <property type="entry name" value="Ribonuclease Inhibitor"/>
    <property type="match status" value="1"/>
</dbReference>
<reference evidence="4 5" key="1">
    <citation type="journal article" date="2024" name="Pathogens">
        <title>Characterization of a Novel Species of Legionella Isolated from a Healthcare Facility: Legionella resiliens sp. nov.</title>
        <authorList>
            <person name="Cristino S."/>
            <person name="Pascale M.R."/>
            <person name="Marino F."/>
            <person name="Derelitto C."/>
            <person name="Salaris S."/>
            <person name="Orsini M."/>
            <person name="Squarzoni S."/>
            <person name="Grottola A."/>
            <person name="Girolamini L."/>
        </authorList>
    </citation>
    <scope>NUCLEOTIDE SEQUENCE [LARGE SCALE GENOMIC DNA]</scope>
    <source>
        <strain evidence="4 5">8cVS16</strain>
    </source>
</reference>
<dbReference type="InterPro" id="IPR001611">
    <property type="entry name" value="Leu-rich_rpt"/>
</dbReference>
<gene>
    <name evidence="4" type="ORF">LXO92_10380</name>
</gene>
<evidence type="ECO:0000256" key="3">
    <source>
        <dbReference type="ARBA" id="ARBA00022737"/>
    </source>
</evidence>
<evidence type="ECO:0000256" key="2">
    <source>
        <dbReference type="ARBA" id="ARBA00022614"/>
    </source>
</evidence>
<dbReference type="SUPFAM" id="SSF52047">
    <property type="entry name" value="RNI-like"/>
    <property type="match status" value="1"/>
</dbReference>